<dbReference type="GO" id="GO:0000151">
    <property type="term" value="C:ubiquitin ligase complex"/>
    <property type="evidence" value="ECO:0007669"/>
    <property type="project" value="TreeGrafter"/>
</dbReference>
<dbReference type="GO" id="GO:0005737">
    <property type="term" value="C:cytoplasm"/>
    <property type="evidence" value="ECO:0007669"/>
    <property type="project" value="TreeGrafter"/>
</dbReference>
<comment type="similarity">
    <text evidence="5">Belongs to the E3 ubiquitin-protein ligase UBR1-like family.</text>
</comment>
<dbReference type="SMART" id="SM00396">
    <property type="entry name" value="ZnF_UBR1"/>
    <property type="match status" value="1"/>
</dbReference>
<keyword evidence="8" id="KW-1185">Reference proteome</keyword>
<evidence type="ECO:0000256" key="4">
    <source>
        <dbReference type="PROSITE-ProRule" id="PRU00508"/>
    </source>
</evidence>
<keyword evidence="3 5" id="KW-0862">Zinc</keyword>
<proteinExistence type="inferred from homology"/>
<evidence type="ECO:0000259" key="6">
    <source>
        <dbReference type="PROSITE" id="PS51157"/>
    </source>
</evidence>
<dbReference type="PROSITE" id="PS51157">
    <property type="entry name" value="ZF_UBR"/>
    <property type="match status" value="1"/>
</dbReference>
<evidence type="ECO:0000256" key="5">
    <source>
        <dbReference type="RuleBase" id="RU366018"/>
    </source>
</evidence>
<dbReference type="AlphaFoldDB" id="A0A0C2MLN1"/>
<organism evidence="7 8">
    <name type="scientific">Thelohanellus kitauei</name>
    <name type="common">Myxosporean</name>
    <dbReference type="NCBI Taxonomy" id="669202"/>
    <lineage>
        <taxon>Eukaryota</taxon>
        <taxon>Metazoa</taxon>
        <taxon>Cnidaria</taxon>
        <taxon>Myxozoa</taxon>
        <taxon>Myxosporea</taxon>
        <taxon>Bivalvulida</taxon>
        <taxon>Platysporina</taxon>
        <taxon>Myxobolidae</taxon>
        <taxon>Thelohanellus</taxon>
    </lineage>
</organism>
<comment type="catalytic activity">
    <reaction evidence="5">
        <text>S-ubiquitinyl-[E2 ubiquitin-conjugating enzyme]-L-cysteine + [acceptor protein]-L-lysine = [E2 ubiquitin-conjugating enzyme]-L-cysteine + N(6)-ubiquitinyl-[acceptor protein]-L-lysine.</text>
        <dbReference type="EC" id="2.3.2.27"/>
    </reaction>
</comment>
<evidence type="ECO:0000256" key="3">
    <source>
        <dbReference type="ARBA" id="ARBA00022833"/>
    </source>
</evidence>
<comment type="caution">
    <text evidence="7">The sequence shown here is derived from an EMBL/GenBank/DDBJ whole genome shotgun (WGS) entry which is preliminary data.</text>
</comment>
<dbReference type="Gene3D" id="2.10.110.30">
    <property type="match status" value="1"/>
</dbReference>
<dbReference type="PANTHER" id="PTHR21497">
    <property type="entry name" value="UBIQUITIN LIGASE E3 ALPHA-RELATED"/>
    <property type="match status" value="1"/>
</dbReference>
<feature type="domain" description="UBR-type" evidence="6">
    <location>
        <begin position="70"/>
        <end position="142"/>
    </location>
</feature>
<evidence type="ECO:0000313" key="8">
    <source>
        <dbReference type="Proteomes" id="UP000031668"/>
    </source>
</evidence>
<dbReference type="GO" id="GO:0061630">
    <property type="term" value="F:ubiquitin protein ligase activity"/>
    <property type="evidence" value="ECO:0007669"/>
    <property type="project" value="UniProtKB-UniRule"/>
</dbReference>
<dbReference type="Pfam" id="PF02207">
    <property type="entry name" value="zf-UBR"/>
    <property type="match status" value="1"/>
</dbReference>
<comment type="function">
    <text evidence="5">Ubiquitin ligase protein which is a component of the N-end rule pathway. Recognizes and binds to proteins bearing specific N-terminal residues that are destabilizing according to the N-end rule, leading to their ubiquitination and subsequent degradation.</text>
</comment>
<evidence type="ECO:0000256" key="2">
    <source>
        <dbReference type="ARBA" id="ARBA00022771"/>
    </source>
</evidence>
<dbReference type="UniPathway" id="UPA00143"/>
<keyword evidence="5" id="KW-0808">Transferase</keyword>
<dbReference type="GO" id="GO:0071596">
    <property type="term" value="P:ubiquitin-dependent protein catabolic process via the N-end rule pathway"/>
    <property type="evidence" value="ECO:0007669"/>
    <property type="project" value="UniProtKB-UniRule"/>
</dbReference>
<keyword evidence="2 5" id="KW-0863">Zinc-finger</keyword>
<dbReference type="GO" id="GO:0016567">
    <property type="term" value="P:protein ubiquitination"/>
    <property type="evidence" value="ECO:0007669"/>
    <property type="project" value="UniProtKB-UniRule"/>
</dbReference>
<protein>
    <recommendedName>
        <fullName evidence="5">E3 ubiquitin-protein ligase</fullName>
        <ecNumber evidence="5">2.3.2.27</ecNumber>
    </recommendedName>
</protein>
<accession>A0A0C2MLN1</accession>
<dbReference type="OrthoDB" id="26387at2759"/>
<dbReference type="InterPro" id="IPR003126">
    <property type="entry name" value="Znf_UBR"/>
</dbReference>
<dbReference type="PANTHER" id="PTHR21497:SF24">
    <property type="entry name" value="E3 UBIQUITIN-PROTEIN LIGASE UBR1"/>
    <property type="match status" value="1"/>
</dbReference>
<dbReference type="GO" id="GO:0008270">
    <property type="term" value="F:zinc ion binding"/>
    <property type="evidence" value="ECO:0007669"/>
    <property type="project" value="UniProtKB-UniRule"/>
</dbReference>
<dbReference type="CDD" id="cd19672">
    <property type="entry name" value="UBR-box_UBR1_like"/>
    <property type="match status" value="1"/>
</dbReference>
<feature type="zinc finger region" description="UBR-type" evidence="4">
    <location>
        <begin position="70"/>
        <end position="142"/>
    </location>
</feature>
<gene>
    <name evidence="7" type="ORF">RF11_08094</name>
</gene>
<dbReference type="EC" id="2.3.2.27" evidence="5"/>
<name>A0A0C2MLN1_THEKT</name>
<keyword evidence="1 5" id="KW-0479">Metal-binding</keyword>
<reference evidence="7 8" key="1">
    <citation type="journal article" date="2014" name="Genome Biol. Evol.">
        <title>The genome of the myxosporean Thelohanellus kitauei shows adaptations to nutrient acquisition within its fish host.</title>
        <authorList>
            <person name="Yang Y."/>
            <person name="Xiong J."/>
            <person name="Zhou Z."/>
            <person name="Huo F."/>
            <person name="Miao W."/>
            <person name="Ran C."/>
            <person name="Liu Y."/>
            <person name="Zhang J."/>
            <person name="Feng J."/>
            <person name="Wang M."/>
            <person name="Wang M."/>
            <person name="Wang L."/>
            <person name="Yao B."/>
        </authorList>
    </citation>
    <scope>NUCLEOTIDE SEQUENCE [LARGE SCALE GENOMIC DNA]</scope>
    <source>
        <strain evidence="7">Wuqing</strain>
    </source>
</reference>
<evidence type="ECO:0000256" key="1">
    <source>
        <dbReference type="ARBA" id="ARBA00022723"/>
    </source>
</evidence>
<dbReference type="InterPro" id="IPR039164">
    <property type="entry name" value="UBR1-like"/>
</dbReference>
<dbReference type="EMBL" id="JWZT01003927">
    <property type="protein sequence ID" value="KII65255.1"/>
    <property type="molecule type" value="Genomic_DNA"/>
</dbReference>
<sequence length="847" mass="98563">MTFEEIKDKIDEIIINGLLLTSSDKRNSPTLIYEKNSLKTLIGVPLEQYLFEALGPDAKQWFDSDDGKLPKCTKIIFKDDLNNRCIDCERHNGCCICEDCFLQSEHVNHSYIPLELSFGMNTCDCGELESWEQQSTCSLHQKTERSEIQAPREFLSKLSCIVKYFCELLEKICIQNHTVLDKEIERMIAWYIQNQGAKMVKTFVDGQKCMDWMESAVKNANKLCLLIQDEGVHDRRNYSECWEIAEDISREHSGDLNLEMHDNGYVCVIYRSGLDECQNAKELIDKSAFMIAKGVPVKSCIVKVSRLYFMKTATILTGLINSFCLKKTQLGDVLSEIIFKQTSLADTYVLNEHTLWRNLILNMTSRVLLPATYSDRGKAYFAHLYLQHIELLYNVYLRGYYEKYVGFLFIFTRLVKFSSVVMYLVEEGFLCKVLDLFSCSLKTLGLGVGADVGQHAKRLNEAKGELMTVLRARHVLLECFKFSLERVEWSSKFRSQISEAGRKIVEFCFDFDDIHPMSMVYQDEQDAKSCEYLNLLIKALYGVVCAAMKWIIFFDEVTIETLKLFVQRFVVDIKRISDDDPCIPIKQKIVTYCNIMKDKFSILNLSHRAFADILMHCCVNGILPHEIRDEVLGDETMLMWIGRPMITSLSSITSNIYIEWDEKSANKGLHFQLYFNGFCHYLYLQDFNLLQILICNLDPELFLKYFLFNCFPHLREKADFSQPLSSILCVKEINTSFTIHKLLCFIYNALLERHFVGLYDNPEYQLIERQVIHFLALDDQTEADIESDILLYREMILSIAARWINGLRQALKKVSSPKENFIQNREYRLNPSYYNIINIFYFMYENA</sequence>
<comment type="pathway">
    <text evidence="5">Protein modification; protein ubiquitination.</text>
</comment>
<evidence type="ECO:0000313" key="7">
    <source>
        <dbReference type="EMBL" id="KII65255.1"/>
    </source>
</evidence>
<dbReference type="Proteomes" id="UP000031668">
    <property type="component" value="Unassembled WGS sequence"/>
</dbReference>
<keyword evidence="5" id="KW-0833">Ubl conjugation pathway</keyword>